<dbReference type="Proteomes" id="UP001175211">
    <property type="component" value="Unassembled WGS sequence"/>
</dbReference>
<keyword evidence="2" id="KW-1185">Reference proteome</keyword>
<evidence type="ECO:0000313" key="2">
    <source>
        <dbReference type="Proteomes" id="UP001175211"/>
    </source>
</evidence>
<protein>
    <submittedName>
        <fullName evidence="1">Uncharacterized protein</fullName>
    </submittedName>
</protein>
<evidence type="ECO:0000313" key="1">
    <source>
        <dbReference type="EMBL" id="KAK0440474.1"/>
    </source>
</evidence>
<sequence length="217" mass="25010">MANWEVMHECEDECEAETLKKRQALVKESVLLDKVFSDNSDELLELLDPNRKDVTGEAKAVHDMVKLAESNWFHPTERVVNHWNLPESDLKITSLLMKRWQAQVKEHENMVSASRLNAADASRQFAPENLRFRFNRCPAATTANMSDLSDVDKLLLETSKLFKLNREQDIAFRIMAKTYIFRKILGRGEDSRELEMFPMRMFLTGPGGTGKCMLSEL</sequence>
<proteinExistence type="predicted"/>
<organism evidence="1 2">
    <name type="scientific">Armillaria tabescens</name>
    <name type="common">Ringless honey mushroom</name>
    <name type="synonym">Agaricus tabescens</name>
    <dbReference type="NCBI Taxonomy" id="1929756"/>
    <lineage>
        <taxon>Eukaryota</taxon>
        <taxon>Fungi</taxon>
        <taxon>Dikarya</taxon>
        <taxon>Basidiomycota</taxon>
        <taxon>Agaricomycotina</taxon>
        <taxon>Agaricomycetes</taxon>
        <taxon>Agaricomycetidae</taxon>
        <taxon>Agaricales</taxon>
        <taxon>Marasmiineae</taxon>
        <taxon>Physalacriaceae</taxon>
        <taxon>Desarmillaria</taxon>
    </lineage>
</organism>
<dbReference type="GeneID" id="85362004"/>
<dbReference type="EMBL" id="JAUEPS010000076">
    <property type="protein sequence ID" value="KAK0440474.1"/>
    <property type="molecule type" value="Genomic_DNA"/>
</dbReference>
<dbReference type="AlphaFoldDB" id="A0AA39JDN5"/>
<comment type="caution">
    <text evidence="1">The sequence shown here is derived from an EMBL/GenBank/DDBJ whole genome shotgun (WGS) entry which is preliminary data.</text>
</comment>
<gene>
    <name evidence="1" type="ORF">EV420DRAFT_1650494</name>
</gene>
<accession>A0AA39JDN5</accession>
<reference evidence="1" key="1">
    <citation type="submission" date="2023-06" db="EMBL/GenBank/DDBJ databases">
        <authorList>
            <consortium name="Lawrence Berkeley National Laboratory"/>
            <person name="Ahrendt S."/>
            <person name="Sahu N."/>
            <person name="Indic B."/>
            <person name="Wong-Bajracharya J."/>
            <person name="Merenyi Z."/>
            <person name="Ke H.-M."/>
            <person name="Monk M."/>
            <person name="Kocsube S."/>
            <person name="Drula E."/>
            <person name="Lipzen A."/>
            <person name="Balint B."/>
            <person name="Henrissat B."/>
            <person name="Andreopoulos B."/>
            <person name="Martin F.M."/>
            <person name="Harder C.B."/>
            <person name="Rigling D."/>
            <person name="Ford K.L."/>
            <person name="Foster G.D."/>
            <person name="Pangilinan J."/>
            <person name="Papanicolaou A."/>
            <person name="Barry K."/>
            <person name="LaButti K."/>
            <person name="Viragh M."/>
            <person name="Koriabine M."/>
            <person name="Yan M."/>
            <person name="Riley R."/>
            <person name="Champramary S."/>
            <person name="Plett K.L."/>
            <person name="Tsai I.J."/>
            <person name="Slot J."/>
            <person name="Sipos G."/>
            <person name="Plett J."/>
            <person name="Nagy L.G."/>
            <person name="Grigoriev I.V."/>
        </authorList>
    </citation>
    <scope>NUCLEOTIDE SEQUENCE</scope>
    <source>
        <strain evidence="1">CCBAS 213</strain>
    </source>
</reference>
<name>A0AA39JDN5_ARMTA</name>
<dbReference type="RefSeq" id="XP_060323635.1">
    <property type="nucleotide sequence ID" value="XM_060478456.1"/>
</dbReference>